<feature type="compositionally biased region" description="Polar residues" evidence="3">
    <location>
        <begin position="492"/>
        <end position="504"/>
    </location>
</feature>
<feature type="domain" description="Rho-GAP" evidence="4">
    <location>
        <begin position="122"/>
        <end position="310"/>
    </location>
</feature>
<feature type="region of interest" description="Disordered" evidence="3">
    <location>
        <begin position="1"/>
        <end position="87"/>
    </location>
</feature>
<evidence type="ECO:0000313" key="5">
    <source>
        <dbReference type="EMBL" id="CAK8688095.1"/>
    </source>
</evidence>
<dbReference type="Gene3D" id="1.10.555.10">
    <property type="entry name" value="Rho GTPase activation protein"/>
    <property type="match status" value="1"/>
</dbReference>
<protein>
    <recommendedName>
        <fullName evidence="4">Rho-GAP domain-containing protein</fullName>
    </recommendedName>
</protein>
<dbReference type="SMART" id="SM00324">
    <property type="entry name" value="RhoGAP"/>
    <property type="match status" value="1"/>
</dbReference>
<evidence type="ECO:0000256" key="1">
    <source>
        <dbReference type="ARBA" id="ARBA00022468"/>
    </source>
</evidence>
<feature type="compositionally biased region" description="Basic and acidic residues" evidence="3">
    <location>
        <begin position="38"/>
        <end position="67"/>
    </location>
</feature>
<keyword evidence="6" id="KW-1185">Reference proteome</keyword>
<dbReference type="PROSITE" id="PS50238">
    <property type="entry name" value="RHOGAP"/>
    <property type="match status" value="1"/>
</dbReference>
<proteinExistence type="predicted"/>
<dbReference type="PANTHER" id="PTHR12783:SF5">
    <property type="entry name" value="RALA-BINDING PROTEIN 1"/>
    <property type="match status" value="1"/>
</dbReference>
<evidence type="ECO:0000256" key="2">
    <source>
        <dbReference type="SAM" id="Coils"/>
    </source>
</evidence>
<dbReference type="InterPro" id="IPR008936">
    <property type="entry name" value="Rho_GTPase_activation_prot"/>
</dbReference>
<dbReference type="Pfam" id="PF00620">
    <property type="entry name" value="RhoGAP"/>
    <property type="match status" value="1"/>
</dbReference>
<name>A0ABP0GD66_CLALP</name>
<dbReference type="InterPro" id="IPR039767">
    <property type="entry name" value="RALBP1"/>
</dbReference>
<evidence type="ECO:0000256" key="3">
    <source>
        <dbReference type="SAM" id="MobiDB-lite"/>
    </source>
</evidence>
<dbReference type="Proteomes" id="UP001642483">
    <property type="component" value="Unassembled WGS sequence"/>
</dbReference>
<feature type="region of interest" description="Disordered" evidence="3">
    <location>
        <begin position="386"/>
        <end position="434"/>
    </location>
</feature>
<dbReference type="PANTHER" id="PTHR12783">
    <property type="entry name" value="RALA BINDING PROTEIN 1 RALBP1"/>
    <property type="match status" value="1"/>
</dbReference>
<dbReference type="EMBL" id="CAWYQH010000108">
    <property type="protein sequence ID" value="CAK8688095.1"/>
    <property type="molecule type" value="Genomic_DNA"/>
</dbReference>
<organism evidence="5 6">
    <name type="scientific">Clavelina lepadiformis</name>
    <name type="common">Light-bulb sea squirt</name>
    <name type="synonym">Ascidia lepadiformis</name>
    <dbReference type="NCBI Taxonomy" id="159417"/>
    <lineage>
        <taxon>Eukaryota</taxon>
        <taxon>Metazoa</taxon>
        <taxon>Chordata</taxon>
        <taxon>Tunicata</taxon>
        <taxon>Ascidiacea</taxon>
        <taxon>Aplousobranchia</taxon>
        <taxon>Clavelinidae</taxon>
        <taxon>Clavelina</taxon>
    </lineage>
</organism>
<gene>
    <name evidence="5" type="ORF">CVLEPA_LOCUS20129</name>
</gene>
<dbReference type="InterPro" id="IPR000198">
    <property type="entry name" value="RhoGAP_dom"/>
</dbReference>
<accession>A0ABP0GD66</accession>
<evidence type="ECO:0000259" key="4">
    <source>
        <dbReference type="PROSITE" id="PS50238"/>
    </source>
</evidence>
<feature type="compositionally biased region" description="Basic and acidic residues" evidence="3">
    <location>
        <begin position="77"/>
        <end position="87"/>
    </location>
</feature>
<feature type="coiled-coil region" evidence="2">
    <location>
        <begin position="436"/>
        <end position="487"/>
    </location>
</feature>
<feature type="region of interest" description="Disordered" evidence="3">
    <location>
        <begin position="489"/>
        <end position="524"/>
    </location>
</feature>
<feature type="compositionally biased region" description="Basic residues" evidence="3">
    <location>
        <begin position="13"/>
        <end position="23"/>
    </location>
</feature>
<comment type="caution">
    <text evidence="5">The sequence shown here is derived from an EMBL/GenBank/DDBJ whole genome shotgun (WGS) entry which is preliminary data.</text>
</comment>
<keyword evidence="2" id="KW-0175">Coiled coil</keyword>
<keyword evidence="1" id="KW-0343">GTPase activation</keyword>
<dbReference type="Pfam" id="PF20924">
    <property type="entry name" value="RLIP76_Ral-bd"/>
    <property type="match status" value="1"/>
</dbReference>
<dbReference type="SUPFAM" id="SSF48350">
    <property type="entry name" value="GTPase activation domain, GAP"/>
    <property type="match status" value="1"/>
</dbReference>
<reference evidence="5 6" key="1">
    <citation type="submission" date="2024-02" db="EMBL/GenBank/DDBJ databases">
        <authorList>
            <person name="Daric V."/>
            <person name="Darras S."/>
        </authorList>
    </citation>
    <scope>NUCLEOTIDE SEQUENCE [LARGE SCALE GENOMIC DNA]</scope>
</reference>
<dbReference type="InterPro" id="IPR049041">
    <property type="entry name" value="RalBP1-like_Ral-bd"/>
</dbReference>
<evidence type="ECO:0000313" key="6">
    <source>
        <dbReference type="Proteomes" id="UP001642483"/>
    </source>
</evidence>
<sequence>MAESTDSGDDLKKKKKEKERKYHQFTPDLDSGDEDSSFSEKIDAKDVLSSPTEDHAAMKSRDQDAKEMKKKSSSLPRDLKVSFKDKKEKTKSNKRVQSVALPLEVALEECDGQEELPHVFGKSLTEAVERTSYSDGVPLPSVVRECIACIEQRGLTAEGIYRISGVKTKMDILIKSFNFEDAPDLTNYDPYTIAGVLKSYLRELPDHILTNELYKDFEEASTRPGKAEKVQGFQELLGKLPACNRTLISWLITHFNNIICKEPQSKMTIQNISIVLSPTLHISHRVLNIFFTHTKDILGTVVLQPPIKPMRWQDWATTPDFPKEPDEVKAEIKRQEHLLNRLHSQLQAGCKDRKKDERLWEVQRILTQLKRQNRNFERQQCQTKINNLTLERKKQQGPSPVSRSVKSTEEVDAGNPPHDPANNVAPPSQSDDDEDMEVMKLLLEQEREALVEHEELTVMHHELLQRIATEQEEVERLVGILTDLENQKQHNEPTSLAAESSDIVSSRKEVRDDADDAASGNSSDDELELEDLWRIRDELIRANRAIERKNEALNHSIHDEREAVVEARVRLRCMFYKYEENNLNDNTIGLVDPIN</sequence>
<feature type="compositionally biased region" description="Polar residues" evidence="3">
    <location>
        <begin position="396"/>
        <end position="405"/>
    </location>
</feature>
<dbReference type="Gene3D" id="1.20.58.90">
    <property type="match status" value="1"/>
</dbReference>